<gene>
    <name evidence="1" type="ORF">PN36_29550</name>
</gene>
<proteinExistence type="predicted"/>
<sequence length="180" mass="19642">AGLFTTTIASAQGPFYRIAYRAAHALAQTTWDNLGQDCTKTSLFVQMVGDDVDDAVNDIGTRYRGRSAEDFGHGYIDGLMDVLDQVVDKCVDECNMIGNASGEWSAKMFCRVAWAIGHPPTFTVRLVNIRGSICGGAYRLGCESKFVGIATNMCPNYTHSPAFSKFYRAADNGSCSYNPY</sequence>
<evidence type="ECO:0000313" key="2">
    <source>
        <dbReference type="Proteomes" id="UP000030428"/>
    </source>
</evidence>
<evidence type="ECO:0000313" key="1">
    <source>
        <dbReference type="EMBL" id="TGO02153.1"/>
    </source>
</evidence>
<protein>
    <submittedName>
        <fullName evidence="1">Uncharacterized protein</fullName>
    </submittedName>
</protein>
<dbReference type="Proteomes" id="UP000030428">
    <property type="component" value="Unassembled WGS sequence"/>
</dbReference>
<dbReference type="EMBL" id="JSZA02000206">
    <property type="protein sequence ID" value="TGO02153.1"/>
    <property type="molecule type" value="Genomic_DNA"/>
</dbReference>
<reference evidence="1 2" key="1">
    <citation type="journal article" date="2016" name="Front. Microbiol.">
        <title>Single-Cell (Meta-)Genomics of a Dimorphic Candidatus Thiomargarita nelsonii Reveals Genomic Plasticity.</title>
        <authorList>
            <person name="Flood B.E."/>
            <person name="Fliss P."/>
            <person name="Jones D.S."/>
            <person name="Dick G.J."/>
            <person name="Jain S."/>
            <person name="Kaster A.K."/>
            <person name="Winkel M."/>
            <person name="Mussmann M."/>
            <person name="Bailey J."/>
        </authorList>
    </citation>
    <scope>NUCLEOTIDE SEQUENCE [LARGE SCALE GENOMIC DNA]</scope>
    <source>
        <strain evidence="1">Hydrate Ridge</strain>
    </source>
</reference>
<dbReference type="AlphaFoldDB" id="A0A4E0QL92"/>
<keyword evidence="2" id="KW-1185">Reference proteome</keyword>
<name>A0A4E0QL92_9GAMM</name>
<comment type="caution">
    <text evidence="1">The sequence shown here is derived from an EMBL/GenBank/DDBJ whole genome shotgun (WGS) entry which is preliminary data.</text>
</comment>
<accession>A0A4E0QL92</accession>
<organism evidence="1 2">
    <name type="scientific">Candidatus Thiomargarita nelsonii</name>
    <dbReference type="NCBI Taxonomy" id="1003181"/>
    <lineage>
        <taxon>Bacteria</taxon>
        <taxon>Pseudomonadati</taxon>
        <taxon>Pseudomonadota</taxon>
        <taxon>Gammaproteobacteria</taxon>
        <taxon>Thiotrichales</taxon>
        <taxon>Thiotrichaceae</taxon>
        <taxon>Thiomargarita</taxon>
    </lineage>
</organism>
<feature type="non-terminal residue" evidence="1">
    <location>
        <position position="1"/>
    </location>
</feature>